<name>A0AAW9QD45_9BURK</name>
<dbReference type="GO" id="GO:0005524">
    <property type="term" value="F:ATP binding"/>
    <property type="evidence" value="ECO:0007669"/>
    <property type="project" value="InterPro"/>
</dbReference>
<dbReference type="Gene3D" id="3.40.50.720">
    <property type="entry name" value="NAD(P)-binding Rossmann-like Domain"/>
    <property type="match status" value="1"/>
</dbReference>
<evidence type="ECO:0000313" key="2">
    <source>
        <dbReference type="EMBL" id="MEF7612565.1"/>
    </source>
</evidence>
<dbReference type="RefSeq" id="WP_332287461.1">
    <property type="nucleotide sequence ID" value="NZ_JAZIBG010000008.1"/>
</dbReference>
<evidence type="ECO:0000313" key="3">
    <source>
        <dbReference type="Proteomes" id="UP001336250"/>
    </source>
</evidence>
<dbReference type="SMART" id="SM00881">
    <property type="entry name" value="CoA_binding"/>
    <property type="match status" value="1"/>
</dbReference>
<dbReference type="Pfam" id="PF13380">
    <property type="entry name" value="CoA_binding_2"/>
    <property type="match status" value="1"/>
</dbReference>
<organism evidence="2 3">
    <name type="scientific">Aquincola agrisoli</name>
    <dbReference type="NCBI Taxonomy" id="3119538"/>
    <lineage>
        <taxon>Bacteria</taxon>
        <taxon>Pseudomonadati</taxon>
        <taxon>Pseudomonadota</taxon>
        <taxon>Betaproteobacteria</taxon>
        <taxon>Burkholderiales</taxon>
        <taxon>Sphaerotilaceae</taxon>
        <taxon>Aquincola</taxon>
    </lineage>
</organism>
<gene>
    <name evidence="2" type="ORF">V4F39_01500</name>
</gene>
<keyword evidence="2" id="KW-0436">Ligase</keyword>
<dbReference type="GO" id="GO:0016874">
    <property type="term" value="F:ligase activity"/>
    <property type="evidence" value="ECO:0007669"/>
    <property type="project" value="UniProtKB-KW"/>
</dbReference>
<dbReference type="InterPro" id="IPR032875">
    <property type="entry name" value="Succ_CoA_lig_flav_dom"/>
</dbReference>
<dbReference type="EMBL" id="JAZIBG010000008">
    <property type="protein sequence ID" value="MEF7612565.1"/>
    <property type="molecule type" value="Genomic_DNA"/>
</dbReference>
<dbReference type="Pfam" id="PF13549">
    <property type="entry name" value="ATP-grasp_5"/>
    <property type="match status" value="1"/>
</dbReference>
<dbReference type="Gene3D" id="3.40.50.261">
    <property type="entry name" value="Succinyl-CoA synthetase domains"/>
    <property type="match status" value="2"/>
</dbReference>
<feature type="domain" description="CoA-binding" evidence="1">
    <location>
        <begin position="15"/>
        <end position="110"/>
    </location>
</feature>
<dbReference type="PANTHER" id="PTHR42793:SF4">
    <property type="entry name" value="BLL6376 PROTEIN"/>
    <property type="match status" value="1"/>
</dbReference>
<dbReference type="SUPFAM" id="SSF56059">
    <property type="entry name" value="Glutathione synthetase ATP-binding domain-like"/>
    <property type="match status" value="1"/>
</dbReference>
<dbReference type="InterPro" id="IPR036291">
    <property type="entry name" value="NAD(P)-bd_dom_sf"/>
</dbReference>
<dbReference type="Gene3D" id="3.30.1490.20">
    <property type="entry name" value="ATP-grasp fold, A domain"/>
    <property type="match status" value="1"/>
</dbReference>
<protein>
    <submittedName>
        <fullName evidence="2">Acetate--CoA ligase family protein</fullName>
    </submittedName>
</protein>
<keyword evidence="3" id="KW-1185">Reference proteome</keyword>
<dbReference type="AlphaFoldDB" id="A0AAW9QD45"/>
<dbReference type="InterPro" id="IPR016102">
    <property type="entry name" value="Succinyl-CoA_synth-like"/>
</dbReference>
<dbReference type="InterPro" id="IPR003781">
    <property type="entry name" value="CoA-bd"/>
</dbReference>
<dbReference type="SUPFAM" id="SSF52210">
    <property type="entry name" value="Succinyl-CoA synthetase domains"/>
    <property type="match status" value="2"/>
</dbReference>
<dbReference type="SUPFAM" id="SSF51735">
    <property type="entry name" value="NAD(P)-binding Rossmann-fold domains"/>
    <property type="match status" value="1"/>
</dbReference>
<dbReference type="InterPro" id="IPR013815">
    <property type="entry name" value="ATP_grasp_subdomain_1"/>
</dbReference>
<dbReference type="Pfam" id="PF13607">
    <property type="entry name" value="Succ_CoA_lig"/>
    <property type="match status" value="1"/>
</dbReference>
<reference evidence="2 3" key="1">
    <citation type="submission" date="2024-02" db="EMBL/GenBank/DDBJ databases">
        <title>Genome sequence of Aquincola sp. MAHUQ-54.</title>
        <authorList>
            <person name="Huq M.A."/>
        </authorList>
    </citation>
    <scope>NUCLEOTIDE SEQUENCE [LARGE SCALE GENOMIC DNA]</scope>
    <source>
        <strain evidence="2 3">MAHUQ-54</strain>
    </source>
</reference>
<dbReference type="Gene3D" id="3.30.470.20">
    <property type="entry name" value="ATP-grasp fold, B domain"/>
    <property type="match status" value="1"/>
</dbReference>
<proteinExistence type="predicted"/>
<sequence>MTDAATSARQALRAALSPRSIAVIGASDNEHKIGGRPIAYLGRHGYAGALYPINPSRPEVQGLRTYADLSALPEVPEVAIVAVPGDGAIVAADQCAQAGVKLVVMMSSGFGEVDAEGKRREREMAARARALGMRVVGPNSQGLANFGTGAVLSFSTMFTEVAPQDGPVGIISQSGAMSVIPYGLLRQRGIGVRHSHATGNDCDVTVCELATVVVEDPALRVLLLYLEGVPDPWHLAEAAAIARDRGLPIVALKSGRSAAGQEAAQSHTGALASEDRVVDAFLREHGIWRVQDMRELVDAAELYLKGWKPRGRRLVAISNSGAVCVLTADAASAAGMPLEPLSAGTQAELRTILPGFATTTNPVDITAALLTNSRLFSDILPPIARDPAADAFFVGIAVAGAGYDVPTFAADTARFAQATGKPIVVAAPQPSVAAAFKTHGLSVYATEAEAVGALGQYLSHAELIAAAQARRPALPSPPRAVRPAVMLDEAQSLAWLAGRGVPVARHMLCADEAQARRAFETLGAARVVVKGCTGDASHKSELGLVRLGLQSAEAVAAAYADVVAAASAAGVRLGGVLVAEMVRGERELMIGARLDPVFGPVVLVGDGGKYVEAMPDAEVLLPPFDAAQVERALRRLRIAPLLDGVRGDPPLDVAAFCDAAVAVGALMLDDAAGVTQLDVNPVIVRERGQGCAAVDAVIFHSR</sequence>
<dbReference type="Proteomes" id="UP001336250">
    <property type="component" value="Unassembled WGS sequence"/>
</dbReference>
<comment type="caution">
    <text evidence="2">The sequence shown here is derived from an EMBL/GenBank/DDBJ whole genome shotgun (WGS) entry which is preliminary data.</text>
</comment>
<dbReference type="PANTHER" id="PTHR42793">
    <property type="entry name" value="COA BINDING DOMAIN CONTAINING PROTEIN"/>
    <property type="match status" value="1"/>
</dbReference>
<accession>A0AAW9QD45</accession>
<evidence type="ECO:0000259" key="1">
    <source>
        <dbReference type="SMART" id="SM00881"/>
    </source>
</evidence>